<dbReference type="InterPro" id="IPR001128">
    <property type="entry name" value="Cyt_P450"/>
</dbReference>
<evidence type="ECO:0000256" key="4">
    <source>
        <dbReference type="ARBA" id="ARBA00023002"/>
    </source>
</evidence>
<dbReference type="Pfam" id="PF00067">
    <property type="entry name" value="p450"/>
    <property type="match status" value="1"/>
</dbReference>
<dbReference type="PRINTS" id="PR00463">
    <property type="entry name" value="EP450I"/>
</dbReference>
<dbReference type="PROSITE" id="PS00086">
    <property type="entry name" value="CYTOCHROME_P450"/>
    <property type="match status" value="1"/>
</dbReference>
<proteinExistence type="inferred from homology"/>
<sequence>MPHPDSPITLPQLEKLPYLTAILHEGLRLAHGVSGRMPRIATQEALHCQGVKMPAGTVVMSSVYLLNMNEDIFPEAEYFEPARWVNNSGLRRHLYAFGAGATMCLGMNLAWSELYLTLATLFRRFELELHSTTYARDVKVIGDCAIALLNSTSKGIRVKITGTVKD</sequence>
<evidence type="ECO:0008006" key="11">
    <source>
        <dbReference type="Google" id="ProtNLM"/>
    </source>
</evidence>
<keyword evidence="6 8" id="KW-0503">Monooxygenase</keyword>
<evidence type="ECO:0000313" key="10">
    <source>
        <dbReference type="Proteomes" id="UP000192596"/>
    </source>
</evidence>
<evidence type="ECO:0000256" key="6">
    <source>
        <dbReference type="ARBA" id="ARBA00023033"/>
    </source>
</evidence>
<keyword evidence="10" id="KW-1185">Reference proteome</keyword>
<dbReference type="PANTHER" id="PTHR24305">
    <property type="entry name" value="CYTOCHROME P450"/>
    <property type="match status" value="1"/>
</dbReference>
<dbReference type="InterPro" id="IPR050121">
    <property type="entry name" value="Cytochrome_P450_monoxygenase"/>
</dbReference>
<gene>
    <name evidence="9" type="ORF">B0A48_01949</name>
</gene>
<dbReference type="EMBL" id="NAJO01000003">
    <property type="protein sequence ID" value="OQO13719.1"/>
    <property type="molecule type" value="Genomic_DNA"/>
</dbReference>
<evidence type="ECO:0000256" key="7">
    <source>
        <dbReference type="PIRSR" id="PIRSR602401-1"/>
    </source>
</evidence>
<keyword evidence="5 7" id="KW-0408">Iron</keyword>
<evidence type="ECO:0000256" key="1">
    <source>
        <dbReference type="ARBA" id="ARBA00001971"/>
    </source>
</evidence>
<keyword evidence="4 8" id="KW-0560">Oxidoreductase</keyword>
<protein>
    <recommendedName>
        <fullName evidence="11">Trichodiene oxygenase</fullName>
    </recommendedName>
</protein>
<dbReference type="InterPro" id="IPR017972">
    <property type="entry name" value="Cyt_P450_CS"/>
</dbReference>
<dbReference type="InterPro" id="IPR036396">
    <property type="entry name" value="Cyt_P450_sf"/>
</dbReference>
<keyword evidence="7 8" id="KW-0349">Heme</keyword>
<dbReference type="PANTHER" id="PTHR24305:SF157">
    <property type="entry name" value="N-ACETYLTRYPTOPHAN 6-HYDROXYLASE IVOC-RELATED"/>
    <property type="match status" value="1"/>
</dbReference>
<evidence type="ECO:0000256" key="5">
    <source>
        <dbReference type="ARBA" id="ARBA00023004"/>
    </source>
</evidence>
<evidence type="ECO:0000313" key="9">
    <source>
        <dbReference type="EMBL" id="OQO13719.1"/>
    </source>
</evidence>
<comment type="caution">
    <text evidence="9">The sequence shown here is derived from an EMBL/GenBank/DDBJ whole genome shotgun (WGS) entry which is preliminary data.</text>
</comment>
<name>A0A1V8TQR1_9PEZI</name>
<dbReference type="InterPro" id="IPR002401">
    <property type="entry name" value="Cyt_P450_E_grp-I"/>
</dbReference>
<organism evidence="9 10">
    <name type="scientific">Cryoendolithus antarcticus</name>
    <dbReference type="NCBI Taxonomy" id="1507870"/>
    <lineage>
        <taxon>Eukaryota</taxon>
        <taxon>Fungi</taxon>
        <taxon>Dikarya</taxon>
        <taxon>Ascomycota</taxon>
        <taxon>Pezizomycotina</taxon>
        <taxon>Dothideomycetes</taxon>
        <taxon>Dothideomycetidae</taxon>
        <taxon>Cladosporiales</taxon>
        <taxon>Cladosporiaceae</taxon>
        <taxon>Cryoendolithus</taxon>
    </lineage>
</organism>
<dbReference type="InParanoid" id="A0A1V8TQR1"/>
<evidence type="ECO:0000256" key="2">
    <source>
        <dbReference type="ARBA" id="ARBA00010617"/>
    </source>
</evidence>
<dbReference type="GO" id="GO:0004497">
    <property type="term" value="F:monooxygenase activity"/>
    <property type="evidence" value="ECO:0007669"/>
    <property type="project" value="UniProtKB-KW"/>
</dbReference>
<dbReference type="GO" id="GO:0020037">
    <property type="term" value="F:heme binding"/>
    <property type="evidence" value="ECO:0007669"/>
    <property type="project" value="InterPro"/>
</dbReference>
<dbReference type="STRING" id="1507870.A0A1V8TQR1"/>
<evidence type="ECO:0000256" key="8">
    <source>
        <dbReference type="RuleBase" id="RU000461"/>
    </source>
</evidence>
<dbReference type="GO" id="GO:0016705">
    <property type="term" value="F:oxidoreductase activity, acting on paired donors, with incorporation or reduction of molecular oxygen"/>
    <property type="evidence" value="ECO:0007669"/>
    <property type="project" value="InterPro"/>
</dbReference>
<dbReference type="GO" id="GO:0005506">
    <property type="term" value="F:iron ion binding"/>
    <property type="evidence" value="ECO:0007669"/>
    <property type="project" value="InterPro"/>
</dbReference>
<comment type="cofactor">
    <cofactor evidence="1 7">
        <name>heme</name>
        <dbReference type="ChEBI" id="CHEBI:30413"/>
    </cofactor>
</comment>
<dbReference type="Gene3D" id="1.10.630.10">
    <property type="entry name" value="Cytochrome P450"/>
    <property type="match status" value="1"/>
</dbReference>
<keyword evidence="3 7" id="KW-0479">Metal-binding</keyword>
<feature type="binding site" description="axial binding residue" evidence="7">
    <location>
        <position position="104"/>
    </location>
    <ligand>
        <name>heme</name>
        <dbReference type="ChEBI" id="CHEBI:30413"/>
    </ligand>
    <ligandPart>
        <name>Fe</name>
        <dbReference type="ChEBI" id="CHEBI:18248"/>
    </ligandPart>
</feature>
<dbReference type="Proteomes" id="UP000192596">
    <property type="component" value="Unassembled WGS sequence"/>
</dbReference>
<comment type="similarity">
    <text evidence="2 8">Belongs to the cytochrome P450 family.</text>
</comment>
<evidence type="ECO:0000256" key="3">
    <source>
        <dbReference type="ARBA" id="ARBA00022723"/>
    </source>
</evidence>
<dbReference type="OrthoDB" id="3945418at2759"/>
<dbReference type="SUPFAM" id="SSF48264">
    <property type="entry name" value="Cytochrome P450"/>
    <property type="match status" value="1"/>
</dbReference>
<dbReference type="AlphaFoldDB" id="A0A1V8TQR1"/>
<accession>A0A1V8TQR1</accession>
<reference evidence="10" key="1">
    <citation type="submission" date="2017-03" db="EMBL/GenBank/DDBJ databases">
        <title>Genomes of endolithic fungi from Antarctica.</title>
        <authorList>
            <person name="Coleine C."/>
            <person name="Masonjones S."/>
            <person name="Stajich J.E."/>
        </authorList>
    </citation>
    <scope>NUCLEOTIDE SEQUENCE [LARGE SCALE GENOMIC DNA]</scope>
    <source>
        <strain evidence="10">CCFEE 5527</strain>
    </source>
</reference>